<dbReference type="SUPFAM" id="SSF54106">
    <property type="entry name" value="LysM domain"/>
    <property type="match status" value="1"/>
</dbReference>
<dbReference type="RefSeq" id="WP_153282032.1">
    <property type="nucleotide sequence ID" value="NZ_CP045644.1"/>
</dbReference>
<protein>
    <submittedName>
        <fullName evidence="2">Peptidoglycan-binding protein</fullName>
    </submittedName>
</protein>
<gene>
    <name evidence="2" type="ORF">GFK26_11240</name>
</gene>
<dbReference type="InterPro" id="IPR018392">
    <property type="entry name" value="LysM"/>
</dbReference>
<dbReference type="Proteomes" id="UP000326780">
    <property type="component" value="Chromosome"/>
</dbReference>
<organism evidence="2 3">
    <name type="scientific">Variovorax paradoxus</name>
    <dbReference type="NCBI Taxonomy" id="34073"/>
    <lineage>
        <taxon>Bacteria</taxon>
        <taxon>Pseudomonadati</taxon>
        <taxon>Pseudomonadota</taxon>
        <taxon>Betaproteobacteria</taxon>
        <taxon>Burkholderiales</taxon>
        <taxon>Comamonadaceae</taxon>
        <taxon>Variovorax</taxon>
    </lineage>
</organism>
<dbReference type="EMBL" id="CP045644">
    <property type="protein sequence ID" value="QFZ83296.1"/>
    <property type="molecule type" value="Genomic_DNA"/>
</dbReference>
<evidence type="ECO:0000313" key="3">
    <source>
        <dbReference type="Proteomes" id="UP000326780"/>
    </source>
</evidence>
<proteinExistence type="predicted"/>
<dbReference type="SMART" id="SM00257">
    <property type="entry name" value="LysM"/>
    <property type="match status" value="1"/>
</dbReference>
<dbReference type="Gene3D" id="3.10.350.10">
    <property type="entry name" value="LysM domain"/>
    <property type="match status" value="1"/>
</dbReference>
<reference evidence="2 3" key="1">
    <citation type="submission" date="2019-10" db="EMBL/GenBank/DDBJ databases">
        <title>Complete genome sequence of Variovorax paradoxus 5C-2.</title>
        <authorList>
            <person name="Gogoleva N.E."/>
            <person name="Balkin A.S."/>
        </authorList>
    </citation>
    <scope>NUCLEOTIDE SEQUENCE [LARGE SCALE GENOMIC DNA]</scope>
    <source>
        <strain evidence="2 3">5C-2</strain>
    </source>
</reference>
<feature type="domain" description="LysM" evidence="1">
    <location>
        <begin position="152"/>
        <end position="194"/>
    </location>
</feature>
<dbReference type="AlphaFoldDB" id="A0A5Q0M1I5"/>
<accession>A0A5Q0M1I5</accession>
<dbReference type="Pfam" id="PF01476">
    <property type="entry name" value="LysM"/>
    <property type="match status" value="1"/>
</dbReference>
<name>A0A5Q0M1I5_VARPD</name>
<evidence type="ECO:0000313" key="2">
    <source>
        <dbReference type="EMBL" id="QFZ83296.1"/>
    </source>
</evidence>
<evidence type="ECO:0000259" key="1">
    <source>
        <dbReference type="SMART" id="SM00257"/>
    </source>
</evidence>
<dbReference type="CDD" id="cd00118">
    <property type="entry name" value="LysM"/>
    <property type="match status" value="1"/>
</dbReference>
<sequence length="240" mass="26889">MATQAAPKSGFDKWKEGVDRAPGDARWNIWDREIQSAVSDFNQHLATTPGYRPLDWRTIKAIIWVESGAGNPEWHIKPMQIGVVGDPGMDSLLYGNEGGNLILPPIWRERLTTVSVRTVPAHNIRAGVGYLLMRMAEYEYRSMPTADTTLYEVTVKPGDSLDKIARVNGSTTEVVARLNPAAAILQTGQVLRVQRASTQRVISGWRPLSTALIFKRYNGGREATYVRKLEIVLEMQRNEK</sequence>
<dbReference type="InterPro" id="IPR036779">
    <property type="entry name" value="LysM_dom_sf"/>
</dbReference>